<sequence>MSLVFRAHCCNKCSNTCFGGNGVKEVAAEADWTRPRWVFSISSAYILRSQTYPTGCIKELKQSHPLFCPPFHSSPMPILFWCTYKHTIDTKTVTFACAVKRGARCFSMSGRRRLDATATKQHKTTPLRNAQIATHFPPVGSIPTRASGLGRG</sequence>
<gene>
    <name evidence="1" type="ORF">AgaP_AGAP003288</name>
</gene>
<evidence type="ECO:0000313" key="3">
    <source>
        <dbReference type="Proteomes" id="UP000007062"/>
    </source>
</evidence>
<dbReference type="VEuPathDB" id="VectorBase:AGAP003288"/>
<dbReference type="EnsemblMetazoa" id="AGAP003288-RA">
    <property type="protein sequence ID" value="AGAP003288-PA"/>
    <property type="gene ID" value="AGAP003288"/>
</dbReference>
<dbReference type="AlphaFoldDB" id="Q5TXD6"/>
<reference evidence="1" key="2">
    <citation type="submission" date="2002-03" db="EMBL/GenBank/DDBJ databases">
        <authorList>
            <consortium name="The Anopheles Genome Sequencing Consortium"/>
        </authorList>
    </citation>
    <scope>NUCLEOTIDE SEQUENCE</scope>
    <source>
        <strain evidence="1">PEST</strain>
    </source>
</reference>
<proteinExistence type="predicted"/>
<evidence type="ECO:0000313" key="1">
    <source>
        <dbReference type="EMBL" id="EAL42065.1"/>
    </source>
</evidence>
<name>Q5TXD6_ANOGA</name>
<reference evidence="1 3" key="1">
    <citation type="journal article" date="2002" name="Science">
        <title>The genome sequence of the malaria mosquito Anopheles gambiae.</title>
        <authorList>
            <person name="Holt R.A."/>
            <person name="Subramanian G.M."/>
            <person name="Halpern A."/>
            <person name="Sutton G.G."/>
            <person name="Charlab R."/>
            <person name="Nusskern D.R."/>
            <person name="Wincker P."/>
            <person name="Clark A.G."/>
            <person name="Ribeiro J.M."/>
            <person name="Wides R."/>
            <person name="Salzberg S.L."/>
            <person name="Loftus B."/>
            <person name="Yandell M."/>
            <person name="Majoros W.H."/>
            <person name="Rusch D.B."/>
            <person name="Lai Z."/>
            <person name="Kraft C.L."/>
            <person name="Abril J.F."/>
            <person name="Anthouard V."/>
            <person name="Arensburger P."/>
            <person name="Atkinson P.W."/>
            <person name="Baden H."/>
            <person name="de Berardinis V."/>
            <person name="Baldwin D."/>
            <person name="Benes V."/>
            <person name="Biedler J."/>
            <person name="Blass C."/>
            <person name="Bolanos R."/>
            <person name="Boscus D."/>
            <person name="Barnstead M."/>
            <person name="Cai S."/>
            <person name="Center A."/>
            <person name="Chaturverdi K."/>
            <person name="Christophides G.K."/>
            <person name="Chrystal M.A."/>
            <person name="Clamp M."/>
            <person name="Cravchik A."/>
            <person name="Curwen V."/>
            <person name="Dana A."/>
            <person name="Delcher A."/>
            <person name="Dew I."/>
            <person name="Evans C.A."/>
            <person name="Flanigan M."/>
            <person name="Grundschober-Freimoser A."/>
            <person name="Friedli L."/>
            <person name="Gu Z."/>
            <person name="Guan P."/>
            <person name="Guigo R."/>
            <person name="Hillenmeyer M.E."/>
            <person name="Hladun S.L."/>
            <person name="Hogan J.R."/>
            <person name="Hong Y.S."/>
            <person name="Hoover J."/>
            <person name="Jaillon O."/>
            <person name="Ke Z."/>
            <person name="Kodira C."/>
            <person name="Kokoza E."/>
            <person name="Koutsos A."/>
            <person name="Letunic I."/>
            <person name="Levitsky A."/>
            <person name="Liang Y."/>
            <person name="Lin J.J."/>
            <person name="Lobo N.F."/>
            <person name="Lopez J.R."/>
            <person name="Malek J.A."/>
            <person name="McIntosh T.C."/>
            <person name="Meister S."/>
            <person name="Miller J."/>
            <person name="Mobarry C."/>
            <person name="Mongin E."/>
            <person name="Murphy S.D."/>
            <person name="O'Brochta D.A."/>
            <person name="Pfannkoch C."/>
            <person name="Qi R."/>
            <person name="Regier M.A."/>
            <person name="Remington K."/>
            <person name="Shao H."/>
            <person name="Sharakhova M.V."/>
            <person name="Sitter C.D."/>
            <person name="Shetty J."/>
            <person name="Smith T.J."/>
            <person name="Strong R."/>
            <person name="Sun J."/>
            <person name="Thomasova D."/>
            <person name="Ton L.Q."/>
            <person name="Topalis P."/>
            <person name="Tu Z."/>
            <person name="Unger M.F."/>
            <person name="Walenz B."/>
            <person name="Wang A."/>
            <person name="Wang J."/>
            <person name="Wang M."/>
            <person name="Wang X."/>
            <person name="Woodford K.J."/>
            <person name="Wortman J.R."/>
            <person name="Wu M."/>
            <person name="Yao A."/>
            <person name="Zdobnov E.M."/>
            <person name="Zhang H."/>
            <person name="Zhao Q."/>
            <person name="Zhao S."/>
            <person name="Zhu S.C."/>
            <person name="Zhimulev I."/>
            <person name="Coluzzi M."/>
            <person name="della Torre A."/>
            <person name="Roth C.W."/>
            <person name="Louis C."/>
            <person name="Kalush F."/>
            <person name="Mural R.J."/>
            <person name="Myers E.W."/>
            <person name="Adams M.D."/>
            <person name="Smith H.O."/>
            <person name="Broder S."/>
            <person name="Gardner M.J."/>
            <person name="Fraser C.M."/>
            <person name="Birney E."/>
            <person name="Bork P."/>
            <person name="Brey P.T."/>
            <person name="Venter J.C."/>
            <person name="Weissenbach J."/>
            <person name="Kafatos F.C."/>
            <person name="Collins F.H."/>
            <person name="Hoffman S.L."/>
        </authorList>
    </citation>
    <scope>NUCLEOTIDE SEQUENCE [LARGE SCALE GENOMIC DNA]</scope>
    <source>
        <strain evidence="1 3">PEST</strain>
    </source>
</reference>
<reference evidence="1" key="5">
    <citation type="submission" date="2011-05" db="EMBL/GenBank/DDBJ databases">
        <authorList>
            <consortium name="VectorBase"/>
        </authorList>
    </citation>
    <scope>NUCLEOTIDE SEQUENCE</scope>
    <source>
        <strain evidence="1">PEST</strain>
    </source>
</reference>
<dbReference type="EMBL" id="AAAB01008794">
    <property type="protein sequence ID" value="EAL42065.1"/>
    <property type="molecule type" value="Genomic_DNA"/>
</dbReference>
<dbReference type="Proteomes" id="UP000007062">
    <property type="component" value="Chromosome 2R"/>
</dbReference>
<keyword evidence="3" id="KW-1185">Reference proteome</keyword>
<reference evidence="1 2" key="3">
    <citation type="journal article" date="2004" name="Trends Parasitol.">
        <title>The Anopheles gambiae genome: an update.</title>
        <authorList>
            <person name="Mongin E."/>
            <person name="Louis C."/>
            <person name="Holt R.A."/>
            <person name="Birney E."/>
            <person name="Collins F.H."/>
        </authorList>
    </citation>
    <scope>NUCLEOTIDE SEQUENCE</scope>
    <source>
        <strain evidence="1 2">PEST</strain>
    </source>
</reference>
<organism evidence="1">
    <name type="scientific">Anopheles gambiae</name>
    <name type="common">African malaria mosquito</name>
    <dbReference type="NCBI Taxonomy" id="7165"/>
    <lineage>
        <taxon>Eukaryota</taxon>
        <taxon>Metazoa</taxon>
        <taxon>Ecdysozoa</taxon>
        <taxon>Arthropoda</taxon>
        <taxon>Hexapoda</taxon>
        <taxon>Insecta</taxon>
        <taxon>Pterygota</taxon>
        <taxon>Neoptera</taxon>
        <taxon>Endopterygota</taxon>
        <taxon>Diptera</taxon>
        <taxon>Nematocera</taxon>
        <taxon>Culicoidea</taxon>
        <taxon>Culicidae</taxon>
        <taxon>Anophelinae</taxon>
        <taxon>Anopheles</taxon>
    </lineage>
</organism>
<dbReference type="HOGENOM" id="CLU_1723860_0_0_1"/>
<reference evidence="1" key="4">
    <citation type="journal article" date="2007" name="Genome Biol.">
        <title>Update of the Anopheles gambiae PEST genome assembly.</title>
        <authorList>
            <person name="Sharakhova M.V."/>
            <person name="Hammond M.P."/>
            <person name="Lobo N.F."/>
            <person name="Krzywinski J."/>
            <person name="Unger M.F."/>
            <person name="Hillenmeyer M.E."/>
            <person name="Bruggner R.V."/>
            <person name="Birney E."/>
            <person name="Collins F.H."/>
        </authorList>
    </citation>
    <scope>NUCLEOTIDE SEQUENCE</scope>
    <source>
        <strain evidence="1">PEST</strain>
    </source>
</reference>
<accession>Q5TXD6</accession>
<protein>
    <submittedName>
        <fullName evidence="1">AGAP003288-PA</fullName>
    </submittedName>
</protein>
<reference evidence="2" key="6">
    <citation type="submission" date="2020-05" db="UniProtKB">
        <authorList>
            <consortium name="EnsemblMetazoa"/>
        </authorList>
    </citation>
    <scope>IDENTIFICATION</scope>
    <source>
        <strain evidence="2">PEST</strain>
    </source>
</reference>
<dbReference type="PaxDb" id="7165-AGAP003288-PA"/>
<evidence type="ECO:0000313" key="2">
    <source>
        <dbReference type="EnsemblMetazoa" id="AGAP003288-PA"/>
    </source>
</evidence>